<comment type="caution">
    <text evidence="2">The sequence shown here is derived from an EMBL/GenBank/DDBJ whole genome shotgun (WGS) entry which is preliminary data.</text>
</comment>
<dbReference type="EMBL" id="JAUSUF010000002">
    <property type="protein sequence ID" value="MDQ0149122.1"/>
    <property type="molecule type" value="Genomic_DNA"/>
</dbReference>
<organism evidence="2 3">
    <name type="scientific">Eubacterium multiforme</name>
    <dbReference type="NCBI Taxonomy" id="83339"/>
    <lineage>
        <taxon>Bacteria</taxon>
        <taxon>Bacillati</taxon>
        <taxon>Bacillota</taxon>
        <taxon>Clostridia</taxon>
        <taxon>Eubacteriales</taxon>
        <taxon>Eubacteriaceae</taxon>
        <taxon>Eubacterium</taxon>
    </lineage>
</organism>
<feature type="region of interest" description="Disordered" evidence="1">
    <location>
        <begin position="1"/>
        <end position="29"/>
    </location>
</feature>
<protein>
    <submittedName>
        <fullName evidence="2">Uncharacterized protein</fullName>
    </submittedName>
</protein>
<proteinExistence type="predicted"/>
<keyword evidence="3" id="KW-1185">Reference proteome</keyword>
<feature type="compositionally biased region" description="Polar residues" evidence="1">
    <location>
        <begin position="1"/>
        <end position="11"/>
    </location>
</feature>
<sequence>MNTQEKGTNSRNNDDNVTRGEITKLKVLD</sequence>
<reference evidence="2 3" key="1">
    <citation type="submission" date="2023-07" db="EMBL/GenBank/DDBJ databases">
        <title>Genomic Encyclopedia of Type Strains, Phase IV (KMG-IV): sequencing the most valuable type-strain genomes for metagenomic binning, comparative biology and taxonomic classification.</title>
        <authorList>
            <person name="Goeker M."/>
        </authorList>
    </citation>
    <scope>NUCLEOTIDE SEQUENCE [LARGE SCALE GENOMIC DNA]</scope>
    <source>
        <strain evidence="2 3">DSM 20694</strain>
    </source>
</reference>
<gene>
    <name evidence="2" type="ORF">J2S18_001052</name>
</gene>
<feature type="compositionally biased region" description="Basic and acidic residues" evidence="1">
    <location>
        <begin position="12"/>
        <end position="29"/>
    </location>
</feature>
<dbReference type="Proteomes" id="UP001228504">
    <property type="component" value="Unassembled WGS sequence"/>
</dbReference>
<evidence type="ECO:0000313" key="3">
    <source>
        <dbReference type="Proteomes" id="UP001228504"/>
    </source>
</evidence>
<evidence type="ECO:0000256" key="1">
    <source>
        <dbReference type="SAM" id="MobiDB-lite"/>
    </source>
</evidence>
<name>A0ABT9US30_9FIRM</name>
<evidence type="ECO:0000313" key="2">
    <source>
        <dbReference type="EMBL" id="MDQ0149122.1"/>
    </source>
</evidence>
<accession>A0ABT9US30</accession>